<evidence type="ECO:0000256" key="2">
    <source>
        <dbReference type="ARBA" id="ARBA00006656"/>
    </source>
</evidence>
<keyword evidence="7" id="KW-1015">Disulfide bond</keyword>
<dbReference type="Pfam" id="PF00019">
    <property type="entry name" value="TGF_beta"/>
    <property type="match status" value="1"/>
</dbReference>
<dbReference type="GO" id="GO:0005125">
    <property type="term" value="F:cytokine activity"/>
    <property type="evidence" value="ECO:0007669"/>
    <property type="project" value="UniProtKB-KW"/>
</dbReference>
<feature type="domain" description="TGF-beta family profile" evidence="11">
    <location>
        <begin position="261"/>
        <end position="380"/>
    </location>
</feature>
<dbReference type="PROSITE" id="PS00250">
    <property type="entry name" value="TGF_BETA_1"/>
    <property type="match status" value="1"/>
</dbReference>
<reference evidence="12" key="2">
    <citation type="submission" date="2007-04" db="EMBL/GenBank/DDBJ databases">
        <title>The genome of the human body louse.</title>
        <authorList>
            <consortium name="The Human Body Louse Genome Consortium"/>
            <person name="Kirkness E."/>
            <person name="Walenz B."/>
            <person name="Hass B."/>
            <person name="Bruggner R."/>
            <person name="Strausberg R."/>
        </authorList>
    </citation>
    <scope>NUCLEOTIDE SEQUENCE</scope>
    <source>
        <strain evidence="12">USDA</strain>
    </source>
</reference>
<dbReference type="InParanoid" id="E0VF83"/>
<dbReference type="FunCoup" id="E0VF83">
    <property type="interactions" value="106"/>
</dbReference>
<reference evidence="12" key="1">
    <citation type="submission" date="2007-04" db="EMBL/GenBank/DDBJ databases">
        <title>Annotation of Pediculus humanus corporis strain USDA.</title>
        <authorList>
            <person name="Kirkness E."/>
            <person name="Hannick L."/>
            <person name="Hass B."/>
            <person name="Bruggner R."/>
            <person name="Lawson D."/>
            <person name="Bidwell S."/>
            <person name="Joardar V."/>
            <person name="Caler E."/>
            <person name="Walenz B."/>
            <person name="Inman J."/>
            <person name="Schobel S."/>
            <person name="Galinsky K."/>
            <person name="Amedeo P."/>
            <person name="Strausberg R."/>
        </authorList>
    </citation>
    <scope>NUCLEOTIDE SEQUENCE</scope>
    <source>
        <strain evidence="12">USDA</strain>
    </source>
</reference>
<protein>
    <submittedName>
        <fullName evidence="12">Univin, putative</fullName>
    </submittedName>
</protein>
<keyword evidence="5 10" id="KW-0732">Signal</keyword>
<dbReference type="PANTHER" id="PTHR11848:SF310">
    <property type="entry name" value="PROTEIN 60A-RELATED"/>
    <property type="match status" value="1"/>
</dbReference>
<dbReference type="InterPro" id="IPR017948">
    <property type="entry name" value="TGFb_CS"/>
</dbReference>
<dbReference type="GO" id="GO:0008083">
    <property type="term" value="F:growth factor activity"/>
    <property type="evidence" value="ECO:0007669"/>
    <property type="project" value="UniProtKB-KW"/>
</dbReference>
<dbReference type="PROSITE" id="PS51362">
    <property type="entry name" value="TGF_BETA_2"/>
    <property type="match status" value="1"/>
</dbReference>
<dbReference type="GeneID" id="8236429"/>
<dbReference type="EnsemblMetazoa" id="PHUM150910-RA">
    <property type="protein sequence ID" value="PHUM150910-PA"/>
    <property type="gene ID" value="PHUM150910"/>
</dbReference>
<evidence type="ECO:0000313" key="13">
    <source>
        <dbReference type="EnsemblMetazoa" id="PHUM150910-PA"/>
    </source>
</evidence>
<dbReference type="FunFam" id="2.10.90.10:FF:000003">
    <property type="entry name" value="Bone morphogenetic protein 5"/>
    <property type="match status" value="1"/>
</dbReference>
<dbReference type="InterPro" id="IPR001111">
    <property type="entry name" value="TGF-b_propeptide"/>
</dbReference>
<comment type="similarity">
    <text evidence="2 9">Belongs to the TGF-beta family.</text>
</comment>
<keyword evidence="6 9" id="KW-0339">Growth factor</keyword>
<evidence type="ECO:0000256" key="9">
    <source>
        <dbReference type="RuleBase" id="RU000354"/>
    </source>
</evidence>
<evidence type="ECO:0000256" key="10">
    <source>
        <dbReference type="SAM" id="SignalP"/>
    </source>
</evidence>
<dbReference type="SUPFAM" id="SSF57501">
    <property type="entry name" value="Cystine-knot cytokines"/>
    <property type="match status" value="1"/>
</dbReference>
<dbReference type="RefSeq" id="XP_002424777.1">
    <property type="nucleotide sequence ID" value="XM_002424732.1"/>
</dbReference>
<dbReference type="GO" id="GO:0005615">
    <property type="term" value="C:extracellular space"/>
    <property type="evidence" value="ECO:0007669"/>
    <property type="project" value="UniProtKB-KW"/>
</dbReference>
<dbReference type="KEGG" id="phu:Phum_PHUM150910"/>
<evidence type="ECO:0000256" key="4">
    <source>
        <dbReference type="ARBA" id="ARBA00022525"/>
    </source>
</evidence>
<dbReference type="STRING" id="121224.E0VF83"/>
<evidence type="ECO:0000256" key="8">
    <source>
        <dbReference type="ARBA" id="ARBA00023180"/>
    </source>
</evidence>
<dbReference type="PANTHER" id="PTHR11848">
    <property type="entry name" value="TGF-BETA FAMILY"/>
    <property type="match status" value="1"/>
</dbReference>
<keyword evidence="3" id="KW-0202">Cytokine</keyword>
<dbReference type="InterPro" id="IPR001839">
    <property type="entry name" value="TGF-b_C"/>
</dbReference>
<evidence type="ECO:0000256" key="5">
    <source>
        <dbReference type="ARBA" id="ARBA00022729"/>
    </source>
</evidence>
<dbReference type="InterPro" id="IPR029034">
    <property type="entry name" value="Cystine-knot_cytokine"/>
</dbReference>
<dbReference type="GO" id="GO:0032502">
    <property type="term" value="P:developmental process"/>
    <property type="evidence" value="ECO:0007669"/>
    <property type="project" value="UniProtKB-ARBA"/>
</dbReference>
<feature type="chain" id="PRO_5011412513" evidence="10">
    <location>
        <begin position="19"/>
        <end position="380"/>
    </location>
</feature>
<accession>E0VF83</accession>
<feature type="signal peptide" evidence="10">
    <location>
        <begin position="1"/>
        <end position="18"/>
    </location>
</feature>
<dbReference type="Proteomes" id="UP000009046">
    <property type="component" value="Unassembled WGS sequence"/>
</dbReference>
<dbReference type="Pfam" id="PF00688">
    <property type="entry name" value="TGFb_propeptide"/>
    <property type="match status" value="1"/>
</dbReference>
<dbReference type="HOGENOM" id="CLU_020515_4_1_1"/>
<keyword evidence="8" id="KW-0325">Glycoprotein</keyword>
<reference evidence="13" key="3">
    <citation type="submission" date="2020-05" db="UniProtKB">
        <authorList>
            <consortium name="EnsemblMetazoa"/>
        </authorList>
    </citation>
    <scope>IDENTIFICATION</scope>
    <source>
        <strain evidence="13">USDA</strain>
    </source>
</reference>
<dbReference type="EMBL" id="AAZO01001760">
    <property type="status" value="NOT_ANNOTATED_CDS"/>
    <property type="molecule type" value="Genomic_DNA"/>
</dbReference>
<evidence type="ECO:0000313" key="12">
    <source>
        <dbReference type="EMBL" id="EEB12039.1"/>
    </source>
</evidence>
<keyword evidence="14" id="KW-1185">Reference proteome</keyword>
<dbReference type="SMART" id="SM00204">
    <property type="entry name" value="TGFB"/>
    <property type="match status" value="1"/>
</dbReference>
<evidence type="ECO:0000256" key="3">
    <source>
        <dbReference type="ARBA" id="ARBA00022514"/>
    </source>
</evidence>
<dbReference type="OrthoDB" id="5987191at2759"/>
<sequence>MNLINLAPFFCTFYLVSARLSGIYYDNGKDQTIIQRFLTRQEKREVEHEMLNLLGLPSRPRPRQSLPVHLGSSAPKFLLDVYMSLLDNPNVRTARSEFSLSGKDQQAIDESDVIMSFLPQDKVDGLRHERGKRLWFDVAEVSVEDSIVGSELRLYQSLNFTHKTNHSSFTVTIYQVVTDKRGENELEYVDSINTTLSSETWLTFNMTKPLSRWVAIPNTNLGLYISVTSHQNPNCEIKPEEIGLVSSKTDEEHQPFLVAFFKSRNPLLHSPSHWTSRSCQIQNLYVSFKDLKWHDWIIAPDGYQAFYCSGECNFPLNAHMNATNHAIVQTLVHLMNPVNVPKPCCAPTKLTAISVLFFVEESNVTLKKYKNMVVKSCGCH</sequence>
<dbReference type="EMBL" id="DS235107">
    <property type="protein sequence ID" value="EEB12039.1"/>
    <property type="molecule type" value="Genomic_DNA"/>
</dbReference>
<dbReference type="OMA" id="ERQQPWP"/>
<dbReference type="InterPro" id="IPR015615">
    <property type="entry name" value="TGF-beta-rel"/>
</dbReference>
<dbReference type="AlphaFoldDB" id="E0VF83"/>
<comment type="subcellular location">
    <subcellularLocation>
        <location evidence="1">Secreted</location>
    </subcellularLocation>
</comment>
<evidence type="ECO:0000256" key="7">
    <source>
        <dbReference type="ARBA" id="ARBA00023157"/>
    </source>
</evidence>
<dbReference type="VEuPathDB" id="VectorBase:PHUM150910"/>
<organism>
    <name type="scientific">Pediculus humanus subsp. corporis</name>
    <name type="common">Body louse</name>
    <dbReference type="NCBI Taxonomy" id="121224"/>
    <lineage>
        <taxon>Eukaryota</taxon>
        <taxon>Metazoa</taxon>
        <taxon>Ecdysozoa</taxon>
        <taxon>Arthropoda</taxon>
        <taxon>Hexapoda</taxon>
        <taxon>Insecta</taxon>
        <taxon>Pterygota</taxon>
        <taxon>Neoptera</taxon>
        <taxon>Paraneoptera</taxon>
        <taxon>Psocodea</taxon>
        <taxon>Troctomorpha</taxon>
        <taxon>Phthiraptera</taxon>
        <taxon>Anoplura</taxon>
        <taxon>Pediculidae</taxon>
        <taxon>Pediculus</taxon>
    </lineage>
</organism>
<gene>
    <name evidence="13" type="primary">8236429</name>
    <name evidence="12" type="ORF">Phum_PHUM150910</name>
</gene>
<dbReference type="CTD" id="8236429"/>
<keyword evidence="4" id="KW-0964">Secreted</keyword>
<evidence type="ECO:0000256" key="6">
    <source>
        <dbReference type="ARBA" id="ARBA00023030"/>
    </source>
</evidence>
<dbReference type="Gene3D" id="2.10.90.10">
    <property type="entry name" value="Cystine-knot cytokines"/>
    <property type="match status" value="1"/>
</dbReference>
<proteinExistence type="inferred from homology"/>
<dbReference type="eggNOG" id="KOG3900">
    <property type="taxonomic scope" value="Eukaryota"/>
</dbReference>
<dbReference type="CDD" id="cd13761">
    <property type="entry name" value="TGF_beta_BMP5_like"/>
    <property type="match status" value="1"/>
</dbReference>
<dbReference type="Gene3D" id="2.60.120.970">
    <property type="match status" value="1"/>
</dbReference>
<evidence type="ECO:0000256" key="1">
    <source>
        <dbReference type="ARBA" id="ARBA00004613"/>
    </source>
</evidence>
<evidence type="ECO:0000313" key="14">
    <source>
        <dbReference type="Proteomes" id="UP000009046"/>
    </source>
</evidence>
<name>E0VF83_PEDHC</name>
<evidence type="ECO:0000259" key="11">
    <source>
        <dbReference type="PROSITE" id="PS51362"/>
    </source>
</evidence>